<feature type="chain" id="PRO_5003581376" evidence="11">
    <location>
        <begin position="26"/>
        <end position="524"/>
    </location>
</feature>
<dbReference type="Pfam" id="PF01392">
    <property type="entry name" value="Fz"/>
    <property type="match status" value="1"/>
</dbReference>
<feature type="transmembrane region" description="Helical" evidence="10">
    <location>
        <begin position="344"/>
        <end position="363"/>
    </location>
</feature>
<dbReference type="GO" id="GO:0042813">
    <property type="term" value="F:Wnt receptor activity"/>
    <property type="evidence" value="ECO:0007669"/>
    <property type="project" value="TreeGrafter"/>
</dbReference>
<evidence type="ECO:0000259" key="13">
    <source>
        <dbReference type="PROSITE" id="PS50261"/>
    </source>
</evidence>
<dbReference type="OMA" id="KFSRVWV"/>
<dbReference type="PROSITE" id="PS50261">
    <property type="entry name" value="G_PROTEIN_RECEP_F2_4"/>
    <property type="match status" value="1"/>
</dbReference>
<comment type="caution">
    <text evidence="9">Lacks conserved residue(s) required for the propagation of feature annotation.</text>
</comment>
<dbReference type="Proteomes" id="UP000007303">
    <property type="component" value="Unassembled WGS sequence"/>
</dbReference>
<comment type="similarity">
    <text evidence="2">Belongs to the G-protein coupled receptor Fz/Smo family.</text>
</comment>
<evidence type="ECO:0000313" key="14">
    <source>
        <dbReference type="Ensembl" id="ENSTNIP00000013535.1"/>
    </source>
</evidence>
<dbReference type="Gene3D" id="1.10.2000.10">
    <property type="entry name" value="Frizzled cysteine-rich domain"/>
    <property type="match status" value="1"/>
</dbReference>
<evidence type="ECO:0000256" key="10">
    <source>
        <dbReference type="SAM" id="Phobius"/>
    </source>
</evidence>
<dbReference type="PANTHER" id="PTHR11309:SF31">
    <property type="entry name" value="FRIZZLED-7"/>
    <property type="match status" value="1"/>
</dbReference>
<protein>
    <submittedName>
        <fullName evidence="14">Frizzled class receptor 7</fullName>
    </submittedName>
</protein>
<evidence type="ECO:0000256" key="3">
    <source>
        <dbReference type="ARBA" id="ARBA00022473"/>
    </source>
</evidence>
<dbReference type="STRING" id="99883.ENSTNIP00000013535"/>
<dbReference type="HOGENOM" id="CLU_007873_2_1_1"/>
<organism evidence="14 15">
    <name type="scientific">Tetraodon nigroviridis</name>
    <name type="common">Spotted green pufferfish</name>
    <name type="synonym">Chelonodon nigroviridis</name>
    <dbReference type="NCBI Taxonomy" id="99883"/>
    <lineage>
        <taxon>Eukaryota</taxon>
        <taxon>Metazoa</taxon>
        <taxon>Chordata</taxon>
        <taxon>Craniata</taxon>
        <taxon>Vertebrata</taxon>
        <taxon>Euteleostomi</taxon>
        <taxon>Actinopterygii</taxon>
        <taxon>Neopterygii</taxon>
        <taxon>Teleostei</taxon>
        <taxon>Neoteleostei</taxon>
        <taxon>Acanthomorphata</taxon>
        <taxon>Eupercaria</taxon>
        <taxon>Tetraodontiformes</taxon>
        <taxon>Tetradontoidea</taxon>
        <taxon>Tetraodontidae</taxon>
        <taxon>Tetraodon</taxon>
    </lineage>
</organism>
<feature type="transmembrane region" description="Helical" evidence="10">
    <location>
        <begin position="436"/>
        <end position="458"/>
    </location>
</feature>
<comment type="subcellular location">
    <subcellularLocation>
        <location evidence="1">Membrane</location>
        <topology evidence="1">Multi-pass membrane protein</topology>
    </subcellularLocation>
</comment>
<reference evidence="14" key="3">
    <citation type="submission" date="2025-09" db="UniProtKB">
        <authorList>
            <consortium name="Ensembl"/>
        </authorList>
    </citation>
    <scope>IDENTIFICATION</scope>
</reference>
<dbReference type="GeneTree" id="ENSGT00940000158239"/>
<feature type="disulfide bond" evidence="9">
    <location>
        <begin position="113"/>
        <end position="137"/>
    </location>
</feature>
<dbReference type="Ensembl" id="ENSTNIT00000013729.1">
    <property type="protein sequence ID" value="ENSTNIP00000013535.1"/>
    <property type="gene ID" value="ENSTNIG00000010622.1"/>
</dbReference>
<feature type="transmembrane region" description="Helical" evidence="10">
    <location>
        <begin position="254"/>
        <end position="274"/>
    </location>
</feature>
<dbReference type="CDD" id="cd07458">
    <property type="entry name" value="CRD_FZ1_like"/>
    <property type="match status" value="1"/>
</dbReference>
<feature type="transmembrane region" description="Helical" evidence="10">
    <location>
        <begin position="390"/>
        <end position="415"/>
    </location>
</feature>
<evidence type="ECO:0000256" key="4">
    <source>
        <dbReference type="ARBA" id="ARBA00022692"/>
    </source>
</evidence>
<evidence type="ECO:0000313" key="15">
    <source>
        <dbReference type="Proteomes" id="UP000007303"/>
    </source>
</evidence>
<keyword evidence="6 10" id="KW-0472">Membrane</keyword>
<dbReference type="Gene3D" id="1.20.1070.10">
    <property type="entry name" value="Rhodopsin 7-helix transmembrane proteins"/>
    <property type="match status" value="1"/>
</dbReference>
<evidence type="ECO:0000259" key="12">
    <source>
        <dbReference type="PROSITE" id="PS50038"/>
    </source>
</evidence>
<dbReference type="GO" id="GO:0035567">
    <property type="term" value="P:non-canonical Wnt signaling pathway"/>
    <property type="evidence" value="ECO:0007669"/>
    <property type="project" value="TreeGrafter"/>
</dbReference>
<evidence type="ECO:0000256" key="7">
    <source>
        <dbReference type="ARBA" id="ARBA00023157"/>
    </source>
</evidence>
<evidence type="ECO:0000256" key="9">
    <source>
        <dbReference type="PROSITE-ProRule" id="PRU00090"/>
    </source>
</evidence>
<keyword evidence="5 10" id="KW-1133">Transmembrane helix</keyword>
<keyword evidence="15" id="KW-1185">Reference proteome</keyword>
<gene>
    <name evidence="14" type="primary">FZD7</name>
</gene>
<dbReference type="InterPro" id="IPR015526">
    <property type="entry name" value="Frizzled/SFRP"/>
</dbReference>
<keyword evidence="3" id="KW-0217">Developmental protein</keyword>
<feature type="disulfide bond" evidence="9">
    <location>
        <begin position="38"/>
        <end position="99"/>
    </location>
</feature>
<dbReference type="InParanoid" id="H3CZ50"/>
<dbReference type="AlphaFoldDB" id="H3CZ50"/>
<keyword evidence="8" id="KW-0675">Receptor</keyword>
<feature type="domain" description="FZ" evidence="12">
    <location>
        <begin position="33"/>
        <end position="152"/>
    </location>
</feature>
<dbReference type="GO" id="GO:0017147">
    <property type="term" value="F:Wnt-protein binding"/>
    <property type="evidence" value="ECO:0007669"/>
    <property type="project" value="TreeGrafter"/>
</dbReference>
<feature type="transmembrane region" description="Helical" evidence="10">
    <location>
        <begin position="495"/>
        <end position="513"/>
    </location>
</feature>
<dbReference type="GO" id="GO:0005886">
    <property type="term" value="C:plasma membrane"/>
    <property type="evidence" value="ECO:0007669"/>
    <property type="project" value="TreeGrafter"/>
</dbReference>
<dbReference type="InterPro" id="IPR000539">
    <property type="entry name" value="Frizzled/Smoothened_7TM"/>
</dbReference>
<feature type="domain" description="G-protein coupled receptors family 2 profile 2" evidence="13">
    <location>
        <begin position="218"/>
        <end position="520"/>
    </location>
</feature>
<dbReference type="PRINTS" id="PR00489">
    <property type="entry name" value="FRIZZLED"/>
</dbReference>
<sequence>MAAGGSRRGLWELLAISLHLLPSWAQGGKVSAAGRGSCQPISIPLCTHIAYNQTIMPNLLGHRGQDEAGLEVHQFYPLVEVRCSSELRFFLCSLYAPVCTLLDRAIPPCRSLCQRARRGCEALMNSFGFQWPEKLRCQNFPEDGGGRICVGPAPDRPPAPGPGTAHVQTNQSFQCPVQLRVPPHLKYRFLGAADCGAPCEPSRPHGLLHLAAEDLRLARLWVGGCSGLCGASSLLSLLTFLLARRRLAYPERPLLFLSGCYLMVAAAYVSGFLLEDRAACVDAFSPASYRLVVQGTRAEGCTLLFVLLYFFGMAGSVWWVVLALGWFLSAALKWSPEAIAGRSAYFHLAAWAVPALQTATVLATGQVDGDLLTGVCYVGVSSVDALRTFVLAPLLVCLLAGTSLLLAGFVSLFRIRAIMKRDGADTEKLEKLMVRVGVLGVSHTLPAAVVVACCFYEQTFRPRWDTSWRLRACRSAVPCPAGDVAPATPDLTVFVLKYLMTMMVGITPGFWICSEKTPKAWRSF</sequence>
<evidence type="ECO:0000256" key="11">
    <source>
        <dbReference type="SAM" id="SignalP"/>
    </source>
</evidence>
<evidence type="ECO:0000256" key="8">
    <source>
        <dbReference type="ARBA" id="ARBA00023170"/>
    </source>
</evidence>
<evidence type="ECO:0000256" key="1">
    <source>
        <dbReference type="ARBA" id="ARBA00004141"/>
    </source>
</evidence>
<dbReference type="SMART" id="SM01330">
    <property type="entry name" value="Frizzled"/>
    <property type="match status" value="1"/>
</dbReference>
<evidence type="ECO:0000256" key="2">
    <source>
        <dbReference type="ARBA" id="ARBA00008077"/>
    </source>
</evidence>
<reference evidence="15" key="1">
    <citation type="journal article" date="2004" name="Nature">
        <title>Genome duplication in the teleost fish Tetraodon nigroviridis reveals the early vertebrate proto-karyotype.</title>
        <authorList>
            <person name="Jaillon O."/>
            <person name="Aury J.-M."/>
            <person name="Brunet F."/>
            <person name="Petit J.-L."/>
            <person name="Stange-Thomann N."/>
            <person name="Mauceli E."/>
            <person name="Bouneau L."/>
            <person name="Fischer C."/>
            <person name="Ozouf-Costaz C."/>
            <person name="Bernot A."/>
            <person name="Nicaud S."/>
            <person name="Jaffe D."/>
            <person name="Fisher S."/>
            <person name="Lutfalla G."/>
            <person name="Dossat C."/>
            <person name="Segurens B."/>
            <person name="Dasilva C."/>
            <person name="Salanoubat M."/>
            <person name="Levy M."/>
            <person name="Boudet N."/>
            <person name="Castellano S."/>
            <person name="Anthouard V."/>
            <person name="Jubin C."/>
            <person name="Castelli V."/>
            <person name="Katinka M."/>
            <person name="Vacherie B."/>
            <person name="Biemont C."/>
            <person name="Skalli Z."/>
            <person name="Cattolico L."/>
            <person name="Poulain J."/>
            <person name="De Berardinis V."/>
            <person name="Cruaud C."/>
            <person name="Duprat S."/>
            <person name="Brottier P."/>
            <person name="Coutanceau J.-P."/>
            <person name="Gouzy J."/>
            <person name="Parra G."/>
            <person name="Lardier G."/>
            <person name="Chapple C."/>
            <person name="McKernan K.J."/>
            <person name="McEwan P."/>
            <person name="Bosak S."/>
            <person name="Kellis M."/>
            <person name="Volff J.-N."/>
            <person name="Guigo R."/>
            <person name="Zody M.C."/>
            <person name="Mesirov J."/>
            <person name="Lindblad-Toh K."/>
            <person name="Birren B."/>
            <person name="Nusbaum C."/>
            <person name="Kahn D."/>
            <person name="Robinson-Rechavi M."/>
            <person name="Laudet V."/>
            <person name="Schachter V."/>
            <person name="Quetier F."/>
            <person name="Saurin W."/>
            <person name="Scarpelli C."/>
            <person name="Wincker P."/>
            <person name="Lander E.S."/>
            <person name="Weissenbach J."/>
            <person name="Roest Crollius H."/>
        </authorList>
    </citation>
    <scope>NUCLEOTIDE SEQUENCE [LARGE SCALE GENOMIC DNA]</scope>
</reference>
<evidence type="ECO:0000256" key="6">
    <source>
        <dbReference type="ARBA" id="ARBA00023136"/>
    </source>
</evidence>
<accession>H3CZ50</accession>
<keyword evidence="7 9" id="KW-1015">Disulfide bond</keyword>
<dbReference type="InterPro" id="IPR017981">
    <property type="entry name" value="GPCR_2-like_7TM"/>
</dbReference>
<name>H3CZ50_TETNG</name>
<feature type="disulfide bond" evidence="9">
    <location>
        <begin position="46"/>
        <end position="92"/>
    </location>
</feature>
<feature type="transmembrane region" description="Helical" evidence="10">
    <location>
        <begin position="220"/>
        <end position="242"/>
    </location>
</feature>
<feature type="transmembrane region" description="Helical" evidence="10">
    <location>
        <begin position="306"/>
        <end position="332"/>
    </location>
</feature>
<dbReference type="InterPro" id="IPR020067">
    <property type="entry name" value="Frizzled_dom"/>
</dbReference>
<keyword evidence="4 10" id="KW-0812">Transmembrane</keyword>
<dbReference type="PANTHER" id="PTHR11309">
    <property type="entry name" value="FRIZZLED"/>
    <property type="match status" value="1"/>
</dbReference>
<keyword evidence="11" id="KW-0732">Signal</keyword>
<dbReference type="PROSITE" id="PS50038">
    <property type="entry name" value="FZ"/>
    <property type="match status" value="1"/>
</dbReference>
<evidence type="ECO:0000256" key="5">
    <source>
        <dbReference type="ARBA" id="ARBA00022989"/>
    </source>
</evidence>
<reference evidence="14" key="2">
    <citation type="submission" date="2025-08" db="UniProtKB">
        <authorList>
            <consortium name="Ensembl"/>
        </authorList>
    </citation>
    <scope>IDENTIFICATION</scope>
</reference>
<dbReference type="GO" id="GO:0060070">
    <property type="term" value="P:canonical Wnt signaling pathway"/>
    <property type="evidence" value="ECO:0007669"/>
    <property type="project" value="TreeGrafter"/>
</dbReference>
<dbReference type="SUPFAM" id="SSF63501">
    <property type="entry name" value="Frizzled cysteine-rich domain"/>
    <property type="match status" value="1"/>
</dbReference>
<feature type="signal peptide" evidence="11">
    <location>
        <begin position="1"/>
        <end position="25"/>
    </location>
</feature>
<proteinExistence type="inferred from homology"/>
<dbReference type="FunFam" id="1.10.2000.10:FF:000003">
    <property type="entry name" value="Frizzled class receptor 2"/>
    <property type="match status" value="1"/>
</dbReference>
<dbReference type="SMART" id="SM00063">
    <property type="entry name" value="FRI"/>
    <property type="match status" value="1"/>
</dbReference>
<dbReference type="InterPro" id="IPR036790">
    <property type="entry name" value="Frizzled_dom_sf"/>
</dbReference>
<dbReference type="Pfam" id="PF01534">
    <property type="entry name" value="Frizzled"/>
    <property type="match status" value="1"/>
</dbReference>